<evidence type="ECO:0000259" key="2">
    <source>
        <dbReference type="Pfam" id="PF12697"/>
    </source>
</evidence>
<dbReference type="OrthoDB" id="1263307at2759"/>
<dbReference type="Pfam" id="PF12697">
    <property type="entry name" value="Abhydrolase_6"/>
    <property type="match status" value="1"/>
</dbReference>
<dbReference type="PANTHER" id="PTHR37017">
    <property type="entry name" value="AB HYDROLASE-1 DOMAIN-CONTAINING PROTEIN-RELATED"/>
    <property type="match status" value="1"/>
</dbReference>
<name>A0A086TKE5_9FUNG</name>
<feature type="chain" id="PRO_5001815821" description="AB hydrolase-1 domain-containing protein" evidence="1">
    <location>
        <begin position="24"/>
        <end position="266"/>
    </location>
</feature>
<accession>A0A086TKE5</accession>
<sequence>MQLKTNLFCYLALLTLIISSTSAQKKKWTTSASKKLPNILLVHGALADGSSWSDVIPLLMAAGYNVTAVQQPLTSLPDDIAKTKVALATLPGPVVIVGHSFGGVVITNAAYNAPNVAGLVYVAAFGPDKGESVTDLGKNFTAVPSGKLFVPDSAGRLILSQPNFVKYFAPDVNKVKAKVMAAVQGPCDAPRFTWQSGPPAWKQKPSWHIVSGNDQIINPDVEEFCAKRMGAKKIVKVAGASHAVMVSHPKVVAALIIEAAKTVASK</sequence>
<dbReference type="SUPFAM" id="SSF53474">
    <property type="entry name" value="alpha/beta-Hydrolases"/>
    <property type="match status" value="1"/>
</dbReference>
<proteinExistence type="predicted"/>
<organism evidence="3 4">
    <name type="scientific">Podila verticillata NRRL 6337</name>
    <dbReference type="NCBI Taxonomy" id="1069443"/>
    <lineage>
        <taxon>Eukaryota</taxon>
        <taxon>Fungi</taxon>
        <taxon>Fungi incertae sedis</taxon>
        <taxon>Mucoromycota</taxon>
        <taxon>Mortierellomycotina</taxon>
        <taxon>Mortierellomycetes</taxon>
        <taxon>Mortierellales</taxon>
        <taxon>Mortierellaceae</taxon>
        <taxon>Podila</taxon>
    </lineage>
</organism>
<gene>
    <name evidence="3" type="ORF">MVEG_11631</name>
</gene>
<dbReference type="InterPro" id="IPR052897">
    <property type="entry name" value="Sec-Metab_Biosynth_Hydrolase"/>
</dbReference>
<feature type="signal peptide" evidence="1">
    <location>
        <begin position="1"/>
        <end position="23"/>
    </location>
</feature>
<protein>
    <recommendedName>
        <fullName evidence="2">AB hydrolase-1 domain-containing protein</fullName>
    </recommendedName>
</protein>
<dbReference type="Gene3D" id="3.40.50.1820">
    <property type="entry name" value="alpha/beta hydrolase"/>
    <property type="match status" value="1"/>
</dbReference>
<dbReference type="InterPro" id="IPR029058">
    <property type="entry name" value="AB_hydrolase_fold"/>
</dbReference>
<evidence type="ECO:0000313" key="4">
    <source>
        <dbReference type="Proteomes" id="UP000243308"/>
    </source>
</evidence>
<dbReference type="InterPro" id="IPR000073">
    <property type="entry name" value="AB_hydrolase_1"/>
</dbReference>
<dbReference type="PANTHER" id="PTHR37017:SF11">
    <property type="entry name" value="ESTERASE_LIPASE_THIOESTERASE DOMAIN-CONTAINING PROTEIN"/>
    <property type="match status" value="1"/>
</dbReference>
<reference evidence="3 4" key="1">
    <citation type="submission" date="2011-02" db="EMBL/GenBank/DDBJ databases">
        <title>The Genome Sequence of Mortierella verticillata NRRL 6337.</title>
        <authorList>
            <consortium name="The Broad Institute Genome Sequencing Platform"/>
            <person name="Russ C."/>
            <person name="Cuomo C."/>
            <person name="Burger G."/>
            <person name="Gray M.W."/>
            <person name="Holland P.W.H."/>
            <person name="King N."/>
            <person name="Lang F.B.F."/>
            <person name="Roger A.J."/>
            <person name="Ruiz-Trillo I."/>
            <person name="Young S.K."/>
            <person name="Zeng Q."/>
            <person name="Gargeya S."/>
            <person name="Alvarado L."/>
            <person name="Berlin A."/>
            <person name="Chapman S.B."/>
            <person name="Chen Z."/>
            <person name="Freedman E."/>
            <person name="Gellesch M."/>
            <person name="Goldberg J."/>
            <person name="Griggs A."/>
            <person name="Gujja S."/>
            <person name="Heilman E."/>
            <person name="Heiman D."/>
            <person name="Howarth C."/>
            <person name="Mehta T."/>
            <person name="Neiman D."/>
            <person name="Pearson M."/>
            <person name="Roberts A."/>
            <person name="Saif S."/>
            <person name="Shea T."/>
            <person name="Shenoy N."/>
            <person name="Sisk P."/>
            <person name="Stolte C."/>
            <person name="Sykes S."/>
            <person name="White J."/>
            <person name="Yandava C."/>
            <person name="Haas B."/>
            <person name="Nusbaum C."/>
            <person name="Birren B."/>
        </authorList>
    </citation>
    <scope>NUCLEOTIDE SEQUENCE [LARGE SCALE GENOMIC DNA]</scope>
    <source>
        <strain evidence="3 4">NRRL 6337</strain>
    </source>
</reference>
<keyword evidence="1" id="KW-0732">Signal</keyword>
<evidence type="ECO:0000256" key="1">
    <source>
        <dbReference type="SAM" id="SignalP"/>
    </source>
</evidence>
<dbReference type="EMBL" id="KN042432">
    <property type="protein sequence ID" value="KFH62422.1"/>
    <property type="molecule type" value="Genomic_DNA"/>
</dbReference>
<feature type="domain" description="AB hydrolase-1" evidence="2">
    <location>
        <begin position="39"/>
        <end position="254"/>
    </location>
</feature>
<keyword evidence="4" id="KW-1185">Reference proteome</keyword>
<dbReference type="AlphaFoldDB" id="A0A086TKE5"/>
<evidence type="ECO:0000313" key="3">
    <source>
        <dbReference type="EMBL" id="KFH62422.1"/>
    </source>
</evidence>
<dbReference type="Proteomes" id="UP000243308">
    <property type="component" value="Unassembled WGS sequence"/>
</dbReference>